<organism evidence="5 6">
    <name type="scientific">Carya illinoinensis</name>
    <name type="common">Pecan</name>
    <dbReference type="NCBI Taxonomy" id="32201"/>
    <lineage>
        <taxon>Eukaryota</taxon>
        <taxon>Viridiplantae</taxon>
        <taxon>Streptophyta</taxon>
        <taxon>Embryophyta</taxon>
        <taxon>Tracheophyta</taxon>
        <taxon>Spermatophyta</taxon>
        <taxon>Magnoliopsida</taxon>
        <taxon>eudicotyledons</taxon>
        <taxon>Gunneridae</taxon>
        <taxon>Pentapetalae</taxon>
        <taxon>rosids</taxon>
        <taxon>fabids</taxon>
        <taxon>Fagales</taxon>
        <taxon>Juglandaceae</taxon>
        <taxon>Carya</taxon>
    </lineage>
</organism>
<dbReference type="EMBL" id="CM031827">
    <property type="protein sequence ID" value="KAG6723963.1"/>
    <property type="molecule type" value="Genomic_DNA"/>
</dbReference>
<comment type="caution">
    <text evidence="5">The sequence shown here is derived from an EMBL/GenBank/DDBJ whole genome shotgun (WGS) entry which is preliminary data.</text>
</comment>
<dbReference type="Proteomes" id="UP000811246">
    <property type="component" value="Chromosome 3"/>
</dbReference>
<feature type="domain" description="Phytocyanin" evidence="4">
    <location>
        <begin position="36"/>
        <end position="138"/>
    </location>
</feature>
<dbReference type="CDD" id="cd13920">
    <property type="entry name" value="Stellacyanin"/>
    <property type="match status" value="1"/>
</dbReference>
<dbReference type="PANTHER" id="PTHR33021">
    <property type="entry name" value="BLUE COPPER PROTEIN"/>
    <property type="match status" value="1"/>
</dbReference>
<dbReference type="FunFam" id="2.60.40.420:FF:000034">
    <property type="entry name" value="Cupredoxin superfamily protein"/>
    <property type="match status" value="1"/>
</dbReference>
<evidence type="ECO:0000256" key="1">
    <source>
        <dbReference type="ARBA" id="ARBA00023157"/>
    </source>
</evidence>
<reference evidence="5" key="1">
    <citation type="submission" date="2021-01" db="EMBL/GenBank/DDBJ databases">
        <authorList>
            <person name="Lovell J.T."/>
            <person name="Bentley N."/>
            <person name="Bhattarai G."/>
            <person name="Jenkins J.W."/>
            <person name="Sreedasyam A."/>
            <person name="Alarcon Y."/>
            <person name="Bock C."/>
            <person name="Boston L."/>
            <person name="Carlson J."/>
            <person name="Cervantes K."/>
            <person name="Clermont K."/>
            <person name="Krom N."/>
            <person name="Kubenka K."/>
            <person name="Mamidi S."/>
            <person name="Mattison C."/>
            <person name="Monteros M."/>
            <person name="Pisani C."/>
            <person name="Plott C."/>
            <person name="Rajasekar S."/>
            <person name="Rhein H.S."/>
            <person name="Rohla C."/>
            <person name="Song M."/>
            <person name="Hilaire R.S."/>
            <person name="Shu S."/>
            <person name="Wells L."/>
            <person name="Wang X."/>
            <person name="Webber J."/>
            <person name="Heerema R.J."/>
            <person name="Klein P."/>
            <person name="Conner P."/>
            <person name="Grauke L."/>
            <person name="Grimwood J."/>
            <person name="Schmutz J."/>
            <person name="Randall J.J."/>
        </authorList>
    </citation>
    <scope>NUCLEOTIDE SEQUENCE</scope>
    <source>
        <tissue evidence="5">Leaf</tissue>
    </source>
</reference>
<evidence type="ECO:0000256" key="2">
    <source>
        <dbReference type="ARBA" id="ARBA00023180"/>
    </source>
</evidence>
<evidence type="ECO:0000259" key="4">
    <source>
        <dbReference type="PROSITE" id="PS51485"/>
    </source>
</evidence>
<dbReference type="Pfam" id="PF02298">
    <property type="entry name" value="Cu_bind_like"/>
    <property type="match status" value="1"/>
</dbReference>
<name>A0A922FP42_CARIL</name>
<dbReference type="AlphaFoldDB" id="A0A922FP42"/>
<dbReference type="PROSITE" id="PS51485">
    <property type="entry name" value="PHYTOCYANIN"/>
    <property type="match status" value="1"/>
</dbReference>
<keyword evidence="3" id="KW-1133">Transmembrane helix</keyword>
<dbReference type="GO" id="GO:0005886">
    <property type="term" value="C:plasma membrane"/>
    <property type="evidence" value="ECO:0007669"/>
    <property type="project" value="TreeGrafter"/>
</dbReference>
<proteinExistence type="predicted"/>
<dbReference type="PANTHER" id="PTHR33021:SF522">
    <property type="entry name" value="PHYTOCYANIN DOMAIN-CONTAINING PROTEIN"/>
    <property type="match status" value="1"/>
</dbReference>
<accession>A0A922FP42</accession>
<keyword evidence="1" id="KW-1015">Disulfide bond</keyword>
<protein>
    <recommendedName>
        <fullName evidence="4">Phytocyanin domain-containing protein</fullName>
    </recommendedName>
</protein>
<gene>
    <name evidence="5" type="ORF">I3842_03G234900</name>
</gene>
<feature type="transmembrane region" description="Helical" evidence="3">
    <location>
        <begin position="146"/>
        <end position="165"/>
    </location>
</feature>
<feature type="transmembrane region" description="Helical" evidence="3">
    <location>
        <begin position="12"/>
        <end position="28"/>
    </location>
</feature>
<dbReference type="InterPro" id="IPR039391">
    <property type="entry name" value="Phytocyanin-like"/>
</dbReference>
<dbReference type="GO" id="GO:0009055">
    <property type="term" value="F:electron transfer activity"/>
    <property type="evidence" value="ECO:0007669"/>
    <property type="project" value="InterPro"/>
</dbReference>
<keyword evidence="2" id="KW-0325">Glycoprotein</keyword>
<evidence type="ECO:0000313" key="6">
    <source>
        <dbReference type="Proteomes" id="UP000811246"/>
    </source>
</evidence>
<evidence type="ECO:0000313" key="5">
    <source>
        <dbReference type="EMBL" id="KAG6723963.1"/>
    </source>
</evidence>
<sequence length="166" mass="18199">MACFFNKIKGKAIYGLMIWCLIALVLALDLKATTAETFIVGDGIEWDIPPLGSIAYRTWARSKDFELGDTIVFNWTGTHDVAEVTRENYDSCTGTDAIDLRQTSPANFTLTTNSTRYFICTISNHCDLGQKVTINMGDQWSSASSLAVGALSAVLSTIAISFLTFF</sequence>
<keyword evidence="3" id="KW-0812">Transmembrane</keyword>
<keyword evidence="3" id="KW-0472">Membrane</keyword>
<dbReference type="InterPro" id="IPR003245">
    <property type="entry name" value="Phytocyanin_dom"/>
</dbReference>
<evidence type="ECO:0000256" key="3">
    <source>
        <dbReference type="SAM" id="Phobius"/>
    </source>
</evidence>